<evidence type="ECO:0008006" key="3">
    <source>
        <dbReference type="Google" id="ProtNLM"/>
    </source>
</evidence>
<dbReference type="Proteomes" id="UP000309488">
    <property type="component" value="Unassembled WGS sequence"/>
</dbReference>
<reference evidence="1 2" key="1">
    <citation type="submission" date="2019-04" db="EMBL/GenBank/DDBJ databases">
        <title>Pedobacter sp. RP-3-22 sp. nov., isolated from Arctic soil.</title>
        <authorList>
            <person name="Dahal R.H."/>
            <person name="Kim D.-U."/>
        </authorList>
    </citation>
    <scope>NUCLEOTIDE SEQUENCE [LARGE SCALE GENOMIC DNA]</scope>
    <source>
        <strain evidence="1 2">RP-3-22</strain>
    </source>
</reference>
<evidence type="ECO:0000313" key="2">
    <source>
        <dbReference type="Proteomes" id="UP000309488"/>
    </source>
</evidence>
<accession>A0A4U1CN55</accession>
<evidence type="ECO:0000313" key="1">
    <source>
        <dbReference type="EMBL" id="TKC08008.1"/>
    </source>
</evidence>
<dbReference type="RefSeq" id="WP_136841547.1">
    <property type="nucleotide sequence ID" value="NZ_SWBR01000003.1"/>
</dbReference>
<proteinExistence type="predicted"/>
<organism evidence="1 2">
    <name type="scientific">Pedobacter polaris</name>
    <dbReference type="NCBI Taxonomy" id="2571273"/>
    <lineage>
        <taxon>Bacteria</taxon>
        <taxon>Pseudomonadati</taxon>
        <taxon>Bacteroidota</taxon>
        <taxon>Sphingobacteriia</taxon>
        <taxon>Sphingobacteriales</taxon>
        <taxon>Sphingobacteriaceae</taxon>
        <taxon>Pedobacter</taxon>
    </lineage>
</organism>
<gene>
    <name evidence="1" type="ORF">FA048_12655</name>
</gene>
<dbReference type="EMBL" id="SWBR01000003">
    <property type="protein sequence ID" value="TKC08008.1"/>
    <property type="molecule type" value="Genomic_DNA"/>
</dbReference>
<protein>
    <recommendedName>
        <fullName evidence="3">RepB family plasmid replication initiator protein</fullName>
    </recommendedName>
</protein>
<name>A0A4U1CN55_9SPHI</name>
<dbReference type="OrthoDB" id="920041at2"/>
<sequence length="354" mass="41685">MDNKTISRIDRAVADNLKDIERSFDSHSGLVQDFIVFITKQIKFDLFGYTRFTMLDFCKATGRHRQDLAIKHPIFKNTKIKVPIIQGYKFETVFDYALYLMLERNIIFSRKYEYKEGEEVIHMKNFPILIDLKLNFDRKKNELKQYEVRVSNELLDGFLRRYYNINTEIYKKVGKGKGGETRQSLLLYLFKMNHILLTTNNENSNSVIVPLDRLCDYASIQSQLPKHKKLSLTRVLQKIQESEFKFIFEFVGKSNYMVKLTFNHLQGQKELLADHSFYNRLMINLKYVFRAEFTEMATDDNPAPFQNWLANNEYHLEDKAKVLADAYLQCLNLKITKAFAIELILSGDILIAKN</sequence>
<dbReference type="AlphaFoldDB" id="A0A4U1CN55"/>
<comment type="caution">
    <text evidence="1">The sequence shown here is derived from an EMBL/GenBank/DDBJ whole genome shotgun (WGS) entry which is preliminary data.</text>
</comment>
<keyword evidence="2" id="KW-1185">Reference proteome</keyword>